<keyword evidence="4" id="KW-1185">Reference proteome</keyword>
<dbReference type="RefSeq" id="WP_330089562.1">
    <property type="nucleotide sequence ID" value="NZ_JAUZMY010000001.1"/>
</dbReference>
<dbReference type="Pfam" id="PF11695">
    <property type="entry name" value="DUF3291"/>
    <property type="match status" value="1"/>
</dbReference>
<evidence type="ECO:0000259" key="2">
    <source>
        <dbReference type="Pfam" id="PF11695"/>
    </source>
</evidence>
<dbReference type="InterPro" id="IPR021708">
    <property type="entry name" value="DUF3291"/>
</dbReference>
<reference evidence="3 4" key="1">
    <citation type="submission" date="2023-08" db="EMBL/GenBank/DDBJ databases">
        <authorList>
            <person name="Girao M."/>
            <person name="Carvalho M.F."/>
        </authorList>
    </citation>
    <scope>NUCLEOTIDE SEQUENCE [LARGE SCALE GENOMIC DNA]</scope>
    <source>
        <strain evidence="3 4">CT-R113</strain>
    </source>
</reference>
<sequence>MDPWIEVHFSIGVVMNILAQRPRTSASHPRTARPLPRGQGLGERRPVLVESRTLRGDRRHLAALAAALRQRAAEGAGAPEEVHFSDGGDRIHVIVLWRSPTDVREFVEAAHRDLLGFRARTGAFPEVERVLWWAVGGSAVTAEEAAARADHLREHGPGRRAFSLASPVPAPA</sequence>
<evidence type="ECO:0000313" key="4">
    <source>
        <dbReference type="Proteomes" id="UP001356095"/>
    </source>
</evidence>
<organism evidence="3 4">
    <name type="scientific">Nocardiopsis codii</name>
    <dbReference type="NCBI Taxonomy" id="3065942"/>
    <lineage>
        <taxon>Bacteria</taxon>
        <taxon>Bacillati</taxon>
        <taxon>Actinomycetota</taxon>
        <taxon>Actinomycetes</taxon>
        <taxon>Streptosporangiales</taxon>
        <taxon>Nocardiopsidaceae</taxon>
        <taxon>Nocardiopsis</taxon>
    </lineage>
</organism>
<feature type="domain" description="DUF3291" evidence="2">
    <location>
        <begin position="69"/>
        <end position="165"/>
    </location>
</feature>
<gene>
    <name evidence="3" type="ORF">Q8791_00655</name>
</gene>
<accession>A0ABU7K0G3</accession>
<dbReference type="EMBL" id="JAUZMY010000001">
    <property type="protein sequence ID" value="MEE2035732.1"/>
    <property type="molecule type" value="Genomic_DNA"/>
</dbReference>
<dbReference type="Proteomes" id="UP001356095">
    <property type="component" value="Unassembled WGS sequence"/>
</dbReference>
<evidence type="ECO:0000313" key="3">
    <source>
        <dbReference type="EMBL" id="MEE2035732.1"/>
    </source>
</evidence>
<protein>
    <submittedName>
        <fullName evidence="3">DUF3291 domain-containing protein</fullName>
    </submittedName>
</protein>
<name>A0ABU7K0G3_9ACTN</name>
<proteinExistence type="predicted"/>
<comment type="caution">
    <text evidence="3">The sequence shown here is derived from an EMBL/GenBank/DDBJ whole genome shotgun (WGS) entry which is preliminary data.</text>
</comment>
<evidence type="ECO:0000256" key="1">
    <source>
        <dbReference type="SAM" id="MobiDB-lite"/>
    </source>
</evidence>
<feature type="region of interest" description="Disordered" evidence="1">
    <location>
        <begin position="22"/>
        <end position="42"/>
    </location>
</feature>